<evidence type="ECO:0000313" key="3">
    <source>
        <dbReference type="Proteomes" id="UP000033980"/>
    </source>
</evidence>
<organism evidence="2 3">
    <name type="scientific">Candidatus Collierbacteria bacterium GW2011_GWC2_43_12</name>
    <dbReference type="NCBI Taxonomy" id="1618390"/>
    <lineage>
        <taxon>Bacteria</taxon>
        <taxon>Candidatus Collieribacteriota</taxon>
    </lineage>
</organism>
<name>A0A0G1DB20_9BACT</name>
<dbReference type="Gene3D" id="2.60.40.10">
    <property type="entry name" value="Immunoglobulins"/>
    <property type="match status" value="2"/>
</dbReference>
<dbReference type="Pfam" id="PF09136">
    <property type="entry name" value="Glucodextran_B"/>
    <property type="match status" value="2"/>
</dbReference>
<reference evidence="2 3" key="1">
    <citation type="journal article" date="2015" name="Nature">
        <title>rRNA introns, odd ribosomes, and small enigmatic genomes across a large radiation of phyla.</title>
        <authorList>
            <person name="Brown C.T."/>
            <person name="Hug L.A."/>
            <person name="Thomas B.C."/>
            <person name="Sharon I."/>
            <person name="Castelle C.J."/>
            <person name="Singh A."/>
            <person name="Wilkins M.J."/>
            <person name="Williams K.H."/>
            <person name="Banfield J.F."/>
        </authorList>
    </citation>
    <scope>NUCLEOTIDE SEQUENCE [LARGE SCALE GENOMIC DNA]</scope>
</reference>
<proteinExistence type="predicted"/>
<keyword evidence="1" id="KW-1133">Transmembrane helix</keyword>
<feature type="transmembrane region" description="Helical" evidence="1">
    <location>
        <begin position="16"/>
        <end position="41"/>
    </location>
</feature>
<sequence length="229" mass="24813">MAGRYRTSKEKNRSRFYILLSIVFVVVMIKWGVPFFVNFIAGKGAVRQSQDKDIIPPQTPVLSALPEATNSSYLTVEGYTEAGASLDLLINDSISLTAKATEDGSFSIAGSLSSGSNRVYVRATDEAGNASTSEVKLVTFDDKPIELTIISPKDGSEYFGKNSQVVDISGEVSKPDSQVIVNNSFVVVEKDGKFVHRYQLSGGNNEIKILASDRAGNTAEKTIKILYTP</sequence>
<dbReference type="Proteomes" id="UP000033980">
    <property type="component" value="Unassembled WGS sequence"/>
</dbReference>
<dbReference type="InterPro" id="IPR013783">
    <property type="entry name" value="Ig-like_fold"/>
</dbReference>
<protein>
    <submittedName>
        <fullName evidence="2">Bacillopeptidase F</fullName>
    </submittedName>
</protein>
<comment type="caution">
    <text evidence="2">The sequence shown here is derived from an EMBL/GenBank/DDBJ whole genome shotgun (WGS) entry which is preliminary data.</text>
</comment>
<dbReference type="EMBL" id="LCFK01000001">
    <property type="protein sequence ID" value="KKS94872.1"/>
    <property type="molecule type" value="Genomic_DNA"/>
</dbReference>
<dbReference type="AlphaFoldDB" id="A0A0G1DB20"/>
<evidence type="ECO:0000313" key="2">
    <source>
        <dbReference type="EMBL" id="KKS94872.1"/>
    </source>
</evidence>
<keyword evidence="1" id="KW-0472">Membrane</keyword>
<accession>A0A0G1DB20</accession>
<keyword evidence="1" id="KW-0812">Transmembrane</keyword>
<gene>
    <name evidence="2" type="ORF">UV68_C0001G0013</name>
</gene>
<evidence type="ECO:0000256" key="1">
    <source>
        <dbReference type="SAM" id="Phobius"/>
    </source>
</evidence>